<dbReference type="EMBL" id="BAABME010007358">
    <property type="protein sequence ID" value="GAA0170701.1"/>
    <property type="molecule type" value="Genomic_DNA"/>
</dbReference>
<organism evidence="2 3">
    <name type="scientific">Lithospermum erythrorhizon</name>
    <name type="common">Purple gromwell</name>
    <name type="synonym">Lithospermum officinale var. erythrorhizon</name>
    <dbReference type="NCBI Taxonomy" id="34254"/>
    <lineage>
        <taxon>Eukaryota</taxon>
        <taxon>Viridiplantae</taxon>
        <taxon>Streptophyta</taxon>
        <taxon>Embryophyta</taxon>
        <taxon>Tracheophyta</taxon>
        <taxon>Spermatophyta</taxon>
        <taxon>Magnoliopsida</taxon>
        <taxon>eudicotyledons</taxon>
        <taxon>Gunneridae</taxon>
        <taxon>Pentapetalae</taxon>
        <taxon>asterids</taxon>
        <taxon>lamiids</taxon>
        <taxon>Boraginales</taxon>
        <taxon>Boraginaceae</taxon>
        <taxon>Boraginoideae</taxon>
        <taxon>Lithospermeae</taxon>
        <taxon>Lithospermum</taxon>
    </lineage>
</organism>
<dbReference type="PROSITE" id="PS50878">
    <property type="entry name" value="RT_POL"/>
    <property type="match status" value="1"/>
</dbReference>
<dbReference type="AlphaFoldDB" id="A0AAV3R5V7"/>
<keyword evidence="3" id="KW-1185">Reference proteome</keyword>
<dbReference type="InterPro" id="IPR043502">
    <property type="entry name" value="DNA/RNA_pol_sf"/>
</dbReference>
<dbReference type="PANTHER" id="PTHR31635:SF196">
    <property type="entry name" value="REVERSE TRANSCRIPTASE DOMAIN-CONTAINING PROTEIN-RELATED"/>
    <property type="match status" value="1"/>
</dbReference>
<name>A0AAV3R5V7_LITER</name>
<dbReference type="Proteomes" id="UP001454036">
    <property type="component" value="Unassembled WGS sequence"/>
</dbReference>
<accession>A0AAV3R5V7</accession>
<dbReference type="Pfam" id="PF00078">
    <property type="entry name" value="RVT_1"/>
    <property type="match status" value="1"/>
</dbReference>
<dbReference type="InterPro" id="IPR000477">
    <property type="entry name" value="RT_dom"/>
</dbReference>
<protein>
    <recommendedName>
        <fullName evidence="1">Reverse transcriptase domain-containing protein</fullName>
    </recommendedName>
</protein>
<proteinExistence type="predicted"/>
<dbReference type="PANTHER" id="PTHR31635">
    <property type="entry name" value="REVERSE TRANSCRIPTASE DOMAIN-CONTAINING PROTEIN-RELATED"/>
    <property type="match status" value="1"/>
</dbReference>
<evidence type="ECO:0000313" key="3">
    <source>
        <dbReference type="Proteomes" id="UP001454036"/>
    </source>
</evidence>
<feature type="domain" description="Reverse transcriptase" evidence="1">
    <location>
        <begin position="1"/>
        <end position="204"/>
    </location>
</feature>
<reference evidence="2 3" key="1">
    <citation type="submission" date="2024-01" db="EMBL/GenBank/DDBJ databases">
        <title>The complete chloroplast genome sequence of Lithospermum erythrorhizon: insights into the phylogenetic relationship among Boraginaceae species and the maternal lineages of purple gromwells.</title>
        <authorList>
            <person name="Okada T."/>
            <person name="Watanabe K."/>
        </authorList>
    </citation>
    <scope>NUCLEOTIDE SEQUENCE [LARGE SCALE GENOMIC DNA]</scope>
</reference>
<sequence>MAQELTHTIRSSKNKKHGMAVIKIDMSKAFDRVSWVFLFNLLGNLNFPPHWIQLVKECVTTVQYYVIVNGQTSDTFFPKCGLRQGDILSPILFALYSEALSSTFLHLQEIKDIKGVSIVKNDPLISHLLFADDNYFFIHLDNKTICALSSAISTFCKDSGQIINYHKSIITFSPNTPAHIKIVSLSSLGISSSDTFGSYLGVPLDITTNRK</sequence>
<comment type="caution">
    <text evidence="2">The sequence shown here is derived from an EMBL/GenBank/DDBJ whole genome shotgun (WGS) entry which is preliminary data.</text>
</comment>
<gene>
    <name evidence="2" type="ORF">LIER_24903</name>
</gene>
<evidence type="ECO:0000259" key="1">
    <source>
        <dbReference type="PROSITE" id="PS50878"/>
    </source>
</evidence>
<evidence type="ECO:0000313" key="2">
    <source>
        <dbReference type="EMBL" id="GAA0170701.1"/>
    </source>
</evidence>
<dbReference type="SUPFAM" id="SSF56672">
    <property type="entry name" value="DNA/RNA polymerases"/>
    <property type="match status" value="1"/>
</dbReference>